<evidence type="ECO:0000256" key="1">
    <source>
        <dbReference type="SAM" id="Phobius"/>
    </source>
</evidence>
<protein>
    <submittedName>
        <fullName evidence="2">Uncharacterized protein</fullName>
    </submittedName>
</protein>
<feature type="transmembrane region" description="Helical" evidence="1">
    <location>
        <begin position="12"/>
        <end position="32"/>
    </location>
</feature>
<dbReference type="EMBL" id="CATNWA010020047">
    <property type="protein sequence ID" value="CAI9616324.1"/>
    <property type="molecule type" value="Genomic_DNA"/>
</dbReference>
<proteinExistence type="predicted"/>
<sequence>MLVTLTVEPKGLILCVVKICCLIPTSQFLPFFSVPLLSPDKTYWCVLRGLFSLGECM</sequence>
<comment type="caution">
    <text evidence="2">The sequence shown here is derived from an EMBL/GenBank/DDBJ whole genome shotgun (WGS) entry which is preliminary data.</text>
</comment>
<evidence type="ECO:0000313" key="3">
    <source>
        <dbReference type="Proteomes" id="UP001162483"/>
    </source>
</evidence>
<name>A0ABN9H5B3_9NEOB</name>
<dbReference type="Proteomes" id="UP001162483">
    <property type="component" value="Unassembled WGS sequence"/>
</dbReference>
<keyword evidence="3" id="KW-1185">Reference proteome</keyword>
<keyword evidence="1" id="KW-0812">Transmembrane</keyword>
<gene>
    <name evidence="2" type="ORF">SPARVUS_LOCUS15356323</name>
</gene>
<reference evidence="2" key="1">
    <citation type="submission" date="2023-05" db="EMBL/GenBank/DDBJ databases">
        <authorList>
            <person name="Stuckert A."/>
        </authorList>
    </citation>
    <scope>NUCLEOTIDE SEQUENCE</scope>
</reference>
<keyword evidence="1" id="KW-1133">Transmembrane helix</keyword>
<evidence type="ECO:0000313" key="2">
    <source>
        <dbReference type="EMBL" id="CAI9616324.1"/>
    </source>
</evidence>
<accession>A0ABN9H5B3</accession>
<organism evidence="2 3">
    <name type="scientific">Staurois parvus</name>
    <dbReference type="NCBI Taxonomy" id="386267"/>
    <lineage>
        <taxon>Eukaryota</taxon>
        <taxon>Metazoa</taxon>
        <taxon>Chordata</taxon>
        <taxon>Craniata</taxon>
        <taxon>Vertebrata</taxon>
        <taxon>Euteleostomi</taxon>
        <taxon>Amphibia</taxon>
        <taxon>Batrachia</taxon>
        <taxon>Anura</taxon>
        <taxon>Neobatrachia</taxon>
        <taxon>Ranoidea</taxon>
        <taxon>Ranidae</taxon>
        <taxon>Staurois</taxon>
    </lineage>
</organism>
<keyword evidence="1" id="KW-0472">Membrane</keyword>